<dbReference type="EMBL" id="LAZR01063607">
    <property type="protein sequence ID" value="KKK59182.1"/>
    <property type="molecule type" value="Genomic_DNA"/>
</dbReference>
<sequence length="52" mass="5861">MSKAKLILGDVVFGFARARKGEPVFRSLARQGKEVREARRKAFRASVSGRRL</sequence>
<accession>A0A0F8WQG5</accession>
<proteinExistence type="predicted"/>
<reference evidence="1" key="1">
    <citation type="journal article" date="2015" name="Nature">
        <title>Complex archaea that bridge the gap between prokaryotes and eukaryotes.</title>
        <authorList>
            <person name="Spang A."/>
            <person name="Saw J.H."/>
            <person name="Jorgensen S.L."/>
            <person name="Zaremba-Niedzwiedzka K."/>
            <person name="Martijn J."/>
            <person name="Lind A.E."/>
            <person name="van Eijk R."/>
            <person name="Schleper C."/>
            <person name="Guy L."/>
            <person name="Ettema T.J."/>
        </authorList>
    </citation>
    <scope>NUCLEOTIDE SEQUENCE</scope>
</reference>
<comment type="caution">
    <text evidence="1">The sequence shown here is derived from an EMBL/GenBank/DDBJ whole genome shotgun (WGS) entry which is preliminary data.</text>
</comment>
<evidence type="ECO:0000313" key="1">
    <source>
        <dbReference type="EMBL" id="KKK59182.1"/>
    </source>
</evidence>
<protein>
    <submittedName>
        <fullName evidence="1">Uncharacterized protein</fullName>
    </submittedName>
</protein>
<gene>
    <name evidence="1" type="ORF">LCGC14_3036940</name>
</gene>
<dbReference type="AlphaFoldDB" id="A0A0F8WQG5"/>
<name>A0A0F8WQG5_9ZZZZ</name>
<organism evidence="1">
    <name type="scientific">marine sediment metagenome</name>
    <dbReference type="NCBI Taxonomy" id="412755"/>
    <lineage>
        <taxon>unclassified sequences</taxon>
        <taxon>metagenomes</taxon>
        <taxon>ecological metagenomes</taxon>
    </lineage>
</organism>